<name>A0A3E2B305_9FIRM</name>
<dbReference type="PROSITE" id="PS50977">
    <property type="entry name" value="HTH_TETR_2"/>
    <property type="match status" value="1"/>
</dbReference>
<dbReference type="Gene3D" id="1.10.357.10">
    <property type="entry name" value="Tetracycline Repressor, domain 2"/>
    <property type="match status" value="1"/>
</dbReference>
<dbReference type="Proteomes" id="UP000260649">
    <property type="component" value="Unassembled WGS sequence"/>
</dbReference>
<dbReference type="GeneID" id="97995529"/>
<feature type="domain" description="HTH tetR-type" evidence="5">
    <location>
        <begin position="5"/>
        <end position="65"/>
    </location>
</feature>
<organism evidence="6 7">
    <name type="scientific">Evtepia gabavorous</name>
    <dbReference type="NCBI Taxonomy" id="2211183"/>
    <lineage>
        <taxon>Bacteria</taxon>
        <taxon>Bacillati</taxon>
        <taxon>Bacillota</taxon>
        <taxon>Clostridia</taxon>
        <taxon>Eubacteriales</taxon>
        <taxon>Evtepia</taxon>
    </lineage>
</organism>
<dbReference type="InterPro" id="IPR001647">
    <property type="entry name" value="HTH_TetR"/>
</dbReference>
<keyword evidence="1" id="KW-0805">Transcription regulation</keyword>
<dbReference type="RefSeq" id="WP_117142298.1">
    <property type="nucleotide sequence ID" value="NZ_CAKXKJ010000001.1"/>
</dbReference>
<proteinExistence type="predicted"/>
<sequence length="185" mass="20610">MYPSVTSDKAILQASRTLLQEQGWTALNIRSVAAACGVSVGSIYNRFGSKSQLVAATVESIWQEIFCLPQDPGAFADLLSCVAWLFQRLEESRQTYPGFLSVHALCFSQEELDAGQRRMERSWAHIKQFLLAVLAQDPQVRPGTFHEGFSAEDFVDLLFSLLLAALLRKDAPCAPILALIRRTIY</sequence>
<evidence type="ECO:0000256" key="2">
    <source>
        <dbReference type="ARBA" id="ARBA00023125"/>
    </source>
</evidence>
<evidence type="ECO:0000313" key="6">
    <source>
        <dbReference type="EMBL" id="RFT06418.1"/>
    </source>
</evidence>
<evidence type="ECO:0000313" key="7">
    <source>
        <dbReference type="Proteomes" id="UP000260649"/>
    </source>
</evidence>
<feature type="DNA-binding region" description="H-T-H motif" evidence="4">
    <location>
        <begin position="28"/>
        <end position="47"/>
    </location>
</feature>
<dbReference type="InterPro" id="IPR050109">
    <property type="entry name" value="HTH-type_TetR-like_transc_reg"/>
</dbReference>
<dbReference type="InterPro" id="IPR009057">
    <property type="entry name" value="Homeodomain-like_sf"/>
</dbReference>
<dbReference type="OrthoDB" id="9812993at2"/>
<dbReference type="Pfam" id="PF00440">
    <property type="entry name" value="TetR_N"/>
    <property type="match status" value="1"/>
</dbReference>
<protein>
    <submittedName>
        <fullName evidence="6">TetR/AcrR family transcriptional regulator</fullName>
    </submittedName>
</protein>
<gene>
    <name evidence="6" type="ORF">DV520_07275</name>
</gene>
<keyword evidence="2 4" id="KW-0238">DNA-binding</keyword>
<evidence type="ECO:0000256" key="1">
    <source>
        <dbReference type="ARBA" id="ARBA00023015"/>
    </source>
</evidence>
<evidence type="ECO:0000259" key="5">
    <source>
        <dbReference type="PROSITE" id="PS50977"/>
    </source>
</evidence>
<dbReference type="AlphaFoldDB" id="A0A3E2B305"/>
<dbReference type="EMBL" id="QQRQ01000010">
    <property type="protein sequence ID" value="RFT06418.1"/>
    <property type="molecule type" value="Genomic_DNA"/>
</dbReference>
<reference evidence="6 7" key="1">
    <citation type="submission" date="2018-07" db="EMBL/GenBank/DDBJ databases">
        <title>GABA Modulating Bacteria of the Human Gut Microbiota.</title>
        <authorList>
            <person name="Strandwitz P."/>
            <person name="Kim K.H."/>
            <person name="Terekhova D."/>
            <person name="Liu J.K."/>
            <person name="Sharma A."/>
            <person name="Levering J."/>
            <person name="Mcdonald D."/>
            <person name="Dietrich D."/>
            <person name="Ramadhar T.R."/>
            <person name="Lekbua A."/>
            <person name="Mroue N."/>
            <person name="Liston C."/>
            <person name="Stewart E.J."/>
            <person name="Dubin M.J."/>
            <person name="Zengler K."/>
            <person name="Knight R."/>
            <person name="Gilbert J.A."/>
            <person name="Clardy J."/>
            <person name="Lewis K."/>
        </authorList>
    </citation>
    <scope>NUCLEOTIDE SEQUENCE [LARGE SCALE GENOMIC DNA]</scope>
    <source>
        <strain evidence="6 7">KLE1738</strain>
    </source>
</reference>
<evidence type="ECO:0000256" key="3">
    <source>
        <dbReference type="ARBA" id="ARBA00023163"/>
    </source>
</evidence>
<dbReference type="GO" id="GO:0000976">
    <property type="term" value="F:transcription cis-regulatory region binding"/>
    <property type="evidence" value="ECO:0007669"/>
    <property type="project" value="TreeGrafter"/>
</dbReference>
<dbReference type="GO" id="GO:0003700">
    <property type="term" value="F:DNA-binding transcription factor activity"/>
    <property type="evidence" value="ECO:0007669"/>
    <property type="project" value="TreeGrafter"/>
</dbReference>
<dbReference type="SUPFAM" id="SSF46689">
    <property type="entry name" value="Homeodomain-like"/>
    <property type="match status" value="1"/>
</dbReference>
<keyword evidence="7" id="KW-1185">Reference proteome</keyword>
<dbReference type="PANTHER" id="PTHR30055:SF234">
    <property type="entry name" value="HTH-TYPE TRANSCRIPTIONAL REGULATOR BETI"/>
    <property type="match status" value="1"/>
</dbReference>
<dbReference type="PANTHER" id="PTHR30055">
    <property type="entry name" value="HTH-TYPE TRANSCRIPTIONAL REGULATOR RUTR"/>
    <property type="match status" value="1"/>
</dbReference>
<keyword evidence="3" id="KW-0804">Transcription</keyword>
<dbReference type="PRINTS" id="PR00455">
    <property type="entry name" value="HTHTETR"/>
</dbReference>
<accession>A0A3E2B305</accession>
<comment type="caution">
    <text evidence="6">The sequence shown here is derived from an EMBL/GenBank/DDBJ whole genome shotgun (WGS) entry which is preliminary data.</text>
</comment>
<evidence type="ECO:0000256" key="4">
    <source>
        <dbReference type="PROSITE-ProRule" id="PRU00335"/>
    </source>
</evidence>